<dbReference type="SMART" id="SM00267">
    <property type="entry name" value="GGDEF"/>
    <property type="match status" value="1"/>
</dbReference>
<dbReference type="NCBIfam" id="TIGR00254">
    <property type="entry name" value="GGDEF"/>
    <property type="match status" value="1"/>
</dbReference>
<dbReference type="InterPro" id="IPR013656">
    <property type="entry name" value="PAS_4"/>
</dbReference>
<dbReference type="AlphaFoldDB" id="A0A4R9IPD2"/>
<evidence type="ECO:0000259" key="1">
    <source>
        <dbReference type="PROSITE" id="PS50113"/>
    </source>
</evidence>
<dbReference type="InterPro" id="IPR001633">
    <property type="entry name" value="EAL_dom"/>
</dbReference>
<name>A0A4R9IPD2_9LEPT</name>
<dbReference type="Pfam" id="PF00990">
    <property type="entry name" value="GGDEF"/>
    <property type="match status" value="1"/>
</dbReference>
<dbReference type="InterPro" id="IPR000014">
    <property type="entry name" value="PAS"/>
</dbReference>
<comment type="caution">
    <text evidence="4">The sequence shown here is derived from an EMBL/GenBank/DDBJ whole genome shotgun (WGS) entry which is preliminary data.</text>
</comment>
<dbReference type="OrthoDB" id="310793at2"/>
<dbReference type="SUPFAM" id="SSF141868">
    <property type="entry name" value="EAL domain-like"/>
    <property type="match status" value="1"/>
</dbReference>
<proteinExistence type="predicted"/>
<feature type="domain" description="PAC" evidence="1">
    <location>
        <begin position="332"/>
        <end position="384"/>
    </location>
</feature>
<accession>A0A4R9IPD2</accession>
<dbReference type="EMBL" id="RQFM01000006">
    <property type="protein sequence ID" value="TGK90246.1"/>
    <property type="molecule type" value="Genomic_DNA"/>
</dbReference>
<dbReference type="RefSeq" id="WP_135746932.1">
    <property type="nucleotide sequence ID" value="NZ_RQFL01000011.1"/>
</dbReference>
<reference evidence="5" key="1">
    <citation type="submission" date="2018-10" db="EMBL/GenBank/DDBJ databases">
        <authorList>
            <person name="Vincent A.T."/>
            <person name="Schiettekatte O."/>
            <person name="Bourhy P."/>
            <person name="Veyrier F.J."/>
            <person name="Picardeau M."/>
        </authorList>
    </citation>
    <scope>NUCLEOTIDE SEQUENCE</scope>
    <source>
        <strain evidence="5">201800281</strain>
    </source>
</reference>
<dbReference type="InterPro" id="IPR043128">
    <property type="entry name" value="Rev_trsase/Diguanyl_cyclase"/>
</dbReference>
<protein>
    <submittedName>
        <fullName evidence="4">EAL domain-containing protein</fullName>
    </submittedName>
</protein>
<dbReference type="PROSITE" id="PS50887">
    <property type="entry name" value="GGDEF"/>
    <property type="match status" value="1"/>
</dbReference>
<dbReference type="PROSITE" id="PS50113">
    <property type="entry name" value="PAC"/>
    <property type="match status" value="1"/>
</dbReference>
<evidence type="ECO:0000313" key="4">
    <source>
        <dbReference type="EMBL" id="TGK90246.1"/>
    </source>
</evidence>
<dbReference type="InterPro" id="IPR000160">
    <property type="entry name" value="GGDEF_dom"/>
</dbReference>
<dbReference type="CDD" id="cd01949">
    <property type="entry name" value="GGDEF"/>
    <property type="match status" value="1"/>
</dbReference>
<dbReference type="InterPro" id="IPR052155">
    <property type="entry name" value="Biofilm_reg_signaling"/>
</dbReference>
<dbReference type="PANTHER" id="PTHR44757:SF2">
    <property type="entry name" value="BIOFILM ARCHITECTURE MAINTENANCE PROTEIN MBAA"/>
    <property type="match status" value="1"/>
</dbReference>
<dbReference type="Gene3D" id="3.20.20.450">
    <property type="entry name" value="EAL domain"/>
    <property type="match status" value="1"/>
</dbReference>
<dbReference type="Proteomes" id="UP000297394">
    <property type="component" value="Unassembled WGS sequence"/>
</dbReference>
<evidence type="ECO:0000259" key="3">
    <source>
        <dbReference type="PROSITE" id="PS50887"/>
    </source>
</evidence>
<dbReference type="PANTHER" id="PTHR44757">
    <property type="entry name" value="DIGUANYLATE CYCLASE DGCP"/>
    <property type="match status" value="1"/>
</dbReference>
<dbReference type="SUPFAM" id="SSF55785">
    <property type="entry name" value="PYP-like sensor domain (PAS domain)"/>
    <property type="match status" value="2"/>
</dbReference>
<dbReference type="InterPro" id="IPR029787">
    <property type="entry name" value="Nucleotide_cyclase"/>
</dbReference>
<keyword evidence="7" id="KW-1185">Reference proteome</keyword>
<dbReference type="Pfam" id="PF00563">
    <property type="entry name" value="EAL"/>
    <property type="match status" value="1"/>
</dbReference>
<dbReference type="Gene3D" id="3.30.450.20">
    <property type="entry name" value="PAS domain"/>
    <property type="match status" value="2"/>
</dbReference>
<dbReference type="InterPro" id="IPR000700">
    <property type="entry name" value="PAS-assoc_C"/>
</dbReference>
<evidence type="ECO:0000313" key="5">
    <source>
        <dbReference type="EMBL" id="TGK93729.1"/>
    </source>
</evidence>
<dbReference type="InterPro" id="IPR035919">
    <property type="entry name" value="EAL_sf"/>
</dbReference>
<evidence type="ECO:0000313" key="7">
    <source>
        <dbReference type="Proteomes" id="UP000297918"/>
    </source>
</evidence>
<reference evidence="6 7" key="2">
    <citation type="journal article" date="2019" name="PLoS Negl. Trop. Dis.">
        <title>Revisiting the worldwide diversity of Leptospira species in the environment.</title>
        <authorList>
            <person name="Vincent A.T."/>
            <person name="Schiettekatte O."/>
            <person name="Bourhy P."/>
            <person name="Veyrier F.J."/>
            <person name="Picardeau M."/>
        </authorList>
    </citation>
    <scope>NUCLEOTIDE SEQUENCE [LARGE SCALE GENOMIC DNA]</scope>
    <source>
        <strain evidence="4 6">201800280</strain>
        <strain evidence="7">201800281</strain>
    </source>
</reference>
<feature type="domain" description="EAL" evidence="2">
    <location>
        <begin position="558"/>
        <end position="812"/>
    </location>
</feature>
<dbReference type="Pfam" id="PF13426">
    <property type="entry name" value="PAS_9"/>
    <property type="match status" value="1"/>
</dbReference>
<dbReference type="Pfam" id="PF08448">
    <property type="entry name" value="PAS_4"/>
    <property type="match status" value="1"/>
</dbReference>
<dbReference type="SMART" id="SM00052">
    <property type="entry name" value="EAL"/>
    <property type="match status" value="1"/>
</dbReference>
<dbReference type="Gene3D" id="3.30.70.270">
    <property type="match status" value="1"/>
</dbReference>
<dbReference type="InterPro" id="IPR035965">
    <property type="entry name" value="PAS-like_dom_sf"/>
</dbReference>
<feature type="domain" description="GGDEF" evidence="3">
    <location>
        <begin position="416"/>
        <end position="549"/>
    </location>
</feature>
<dbReference type="CDD" id="cd01948">
    <property type="entry name" value="EAL"/>
    <property type="match status" value="1"/>
</dbReference>
<dbReference type="EMBL" id="RQFL01000011">
    <property type="protein sequence ID" value="TGK93729.1"/>
    <property type="molecule type" value="Genomic_DNA"/>
</dbReference>
<dbReference type="Proteomes" id="UP000297918">
    <property type="component" value="Unassembled WGS sequence"/>
</dbReference>
<evidence type="ECO:0000259" key="2">
    <source>
        <dbReference type="PROSITE" id="PS50883"/>
    </source>
</evidence>
<dbReference type="SUPFAM" id="SSF55073">
    <property type="entry name" value="Nucleotide cyclase"/>
    <property type="match status" value="1"/>
</dbReference>
<sequence>MSLKQITIYIEEFDHDFYNRILRDITNIETCNVHSFHSILDIKPGTIQESAVFLFWNDATVLEKQKFIFEQFPESPYILLSIAPLSPSELTRAAHPTFLHLSEPSYTVSILDLVLNFAERLIEDMNRSIAYDKIREKVIVLQNVFEESLDILMQIDPGTKQIINANKQAVVVLEYPLEEIVGKEFSFFMPPVEVDEDEEFQGNLIESTALKTKSGHLIPTESSFRLFPVNGKMAIWATFRDITERKRSQEQVKNQKAFYEFILDNLDSDIAVLNSNFQYEYTNPVFLSNKDIRKWIFKKTDEELAARLDLPNDFHEKRKKYLEIATKENEIVQFEELIQDSNDKVTYLLRKYIPIDDTETDQKRIISFGVDITERKLSEERITYLAYYDALTGLSNRTLFIDHANQALKNHKSTETLLAFYFFDIDNFKFINDSLGHTKGDILLQMVGARLKRVMTEVDTVARFGGDEFAILKVDVPNKSAAAEFAQKILDILSQPFHIMGRDLFTTISMGIALSPNDGISSSELLKNSDMAMYKAKELGRNNYKFYTNELILRSEKRLYIENSLRKAIQNEELLLFFQPKISTMTNQVCGAEALIRWKHPERGWVPPVEFIPVAEDSGIIERIGDWVLEEACRLKKAWKEENLPTFPVSINVSGKQLARANWSHRVQSTILQYDINPEEIELELTESSIMENPEKSIEAFEYLSGLGIKVSIDDFGTGYSSLSYLKKINADVLKIDRSFVIDLELNEDDRAICKAIINMAHSLGMEVIAEGVENHAQRDLLHDLGCHMIQGYLYSKPLPALEFVEFVKKFNESAQTKEPKL</sequence>
<dbReference type="PROSITE" id="PS50883">
    <property type="entry name" value="EAL"/>
    <property type="match status" value="1"/>
</dbReference>
<dbReference type="FunFam" id="3.20.20.450:FF:000001">
    <property type="entry name" value="Cyclic di-GMP phosphodiesterase yahA"/>
    <property type="match status" value="1"/>
</dbReference>
<dbReference type="NCBIfam" id="TIGR00229">
    <property type="entry name" value="sensory_box"/>
    <property type="match status" value="1"/>
</dbReference>
<gene>
    <name evidence="4" type="ORF">EHQ23_01440</name>
    <name evidence="5" type="ORF">EHQ26_06765</name>
</gene>
<organism evidence="4 6">
    <name type="scientific">Leptospira bourretii</name>
    <dbReference type="NCBI Taxonomy" id="2484962"/>
    <lineage>
        <taxon>Bacteria</taxon>
        <taxon>Pseudomonadati</taxon>
        <taxon>Spirochaetota</taxon>
        <taxon>Spirochaetia</taxon>
        <taxon>Leptospirales</taxon>
        <taxon>Leptospiraceae</taxon>
        <taxon>Leptospira</taxon>
    </lineage>
</organism>
<evidence type="ECO:0000313" key="6">
    <source>
        <dbReference type="Proteomes" id="UP000297394"/>
    </source>
</evidence>